<dbReference type="Proteomes" id="UP001202328">
    <property type="component" value="Unassembled WGS sequence"/>
</dbReference>
<accession>A0AAD4SV04</accession>
<gene>
    <name evidence="1" type="ORF">MKW98_002852</name>
</gene>
<feature type="non-terminal residue" evidence="1">
    <location>
        <position position="91"/>
    </location>
</feature>
<evidence type="ECO:0000313" key="1">
    <source>
        <dbReference type="EMBL" id="KAI3924943.1"/>
    </source>
</evidence>
<proteinExistence type="predicted"/>
<dbReference type="AlphaFoldDB" id="A0AAD4SV04"/>
<dbReference type="EMBL" id="JAJJMB010008255">
    <property type="protein sequence ID" value="KAI3924943.1"/>
    <property type="molecule type" value="Genomic_DNA"/>
</dbReference>
<protein>
    <submittedName>
        <fullName evidence="1">Uncharacterized protein</fullName>
    </submittedName>
</protein>
<reference evidence="1" key="1">
    <citation type="submission" date="2022-04" db="EMBL/GenBank/DDBJ databases">
        <title>A functionally conserved STORR gene fusion in Papaver species that diverged 16.8 million years ago.</title>
        <authorList>
            <person name="Catania T."/>
        </authorList>
    </citation>
    <scope>NUCLEOTIDE SEQUENCE</scope>
    <source>
        <strain evidence="1">S-188037</strain>
    </source>
</reference>
<sequence>MMARKAGLLLGLSQKPEFTIVFDEMSTNRKIGNGSPAGNGCPHDVDLKRMRCPYHSTTVKLDLIFAVTIRMQAIKNALRGQESESSQEAQK</sequence>
<name>A0AAD4SV04_9MAGN</name>
<organism evidence="1 2">
    <name type="scientific">Papaver atlanticum</name>
    <dbReference type="NCBI Taxonomy" id="357466"/>
    <lineage>
        <taxon>Eukaryota</taxon>
        <taxon>Viridiplantae</taxon>
        <taxon>Streptophyta</taxon>
        <taxon>Embryophyta</taxon>
        <taxon>Tracheophyta</taxon>
        <taxon>Spermatophyta</taxon>
        <taxon>Magnoliopsida</taxon>
        <taxon>Ranunculales</taxon>
        <taxon>Papaveraceae</taxon>
        <taxon>Papaveroideae</taxon>
        <taxon>Papaver</taxon>
    </lineage>
</organism>
<keyword evidence="2" id="KW-1185">Reference proteome</keyword>
<evidence type="ECO:0000313" key="2">
    <source>
        <dbReference type="Proteomes" id="UP001202328"/>
    </source>
</evidence>
<comment type="caution">
    <text evidence="1">The sequence shown here is derived from an EMBL/GenBank/DDBJ whole genome shotgun (WGS) entry which is preliminary data.</text>
</comment>